<dbReference type="Proteomes" id="UP000077701">
    <property type="component" value="Unassembled WGS sequence"/>
</dbReference>
<reference evidence="3" key="2">
    <citation type="submission" date="2016-04" db="EMBL/GenBank/DDBJ databases">
        <title>Planomonospora sphaerica JCM9374 whole genome shotgun sequence.</title>
        <authorList>
            <person name="Suzuki T."/>
            <person name="Dohra H."/>
            <person name="Kodani S."/>
        </authorList>
    </citation>
    <scope>NUCLEOTIDE SEQUENCE [LARGE SCALE GENOMIC DNA]</scope>
    <source>
        <strain evidence="3">JCM 9374</strain>
    </source>
</reference>
<dbReference type="EMBL" id="BDCX01000002">
    <property type="protein sequence ID" value="GAT65390.1"/>
    <property type="molecule type" value="Genomic_DNA"/>
</dbReference>
<feature type="compositionally biased region" description="Basic and acidic residues" evidence="1">
    <location>
        <begin position="17"/>
        <end position="29"/>
    </location>
</feature>
<evidence type="ECO:0000256" key="1">
    <source>
        <dbReference type="SAM" id="MobiDB-lite"/>
    </source>
</evidence>
<keyword evidence="3" id="KW-1185">Reference proteome</keyword>
<protein>
    <submittedName>
        <fullName evidence="2">Uncharacterized protein</fullName>
    </submittedName>
</protein>
<reference evidence="2 3" key="1">
    <citation type="journal article" date="2016" name="Genome Announc.">
        <title>Draft Genome Sequence of Planomonospora sphaerica JCM9374, a Rare Actinomycete.</title>
        <authorList>
            <person name="Dohra H."/>
            <person name="Suzuki T."/>
            <person name="Inoue Y."/>
            <person name="Kodani S."/>
        </authorList>
    </citation>
    <scope>NUCLEOTIDE SEQUENCE [LARGE SCALE GENOMIC DNA]</scope>
    <source>
        <strain evidence="2 3">JCM 9374</strain>
    </source>
</reference>
<dbReference type="AlphaFoldDB" id="A0A171BP88"/>
<comment type="caution">
    <text evidence="2">The sequence shown here is derived from an EMBL/GenBank/DDBJ whole genome shotgun (WGS) entry which is preliminary data.</text>
</comment>
<name>A0A171BP88_9ACTN</name>
<proteinExistence type="predicted"/>
<accession>A0A171BP88</accession>
<gene>
    <name evidence="2" type="ORF">PS9374_01023</name>
</gene>
<sequence length="29" mass="2995">MLLSVGARAAALDPGDEDIRREPDGLGTV</sequence>
<feature type="region of interest" description="Disordered" evidence="1">
    <location>
        <begin position="1"/>
        <end position="29"/>
    </location>
</feature>
<evidence type="ECO:0000313" key="3">
    <source>
        <dbReference type="Proteomes" id="UP000077701"/>
    </source>
</evidence>
<evidence type="ECO:0000313" key="2">
    <source>
        <dbReference type="EMBL" id="GAT65390.1"/>
    </source>
</evidence>
<dbReference type="STRING" id="161355.PS9374_01023"/>
<organism evidence="2 3">
    <name type="scientific">Planomonospora sphaerica</name>
    <dbReference type="NCBI Taxonomy" id="161355"/>
    <lineage>
        <taxon>Bacteria</taxon>
        <taxon>Bacillati</taxon>
        <taxon>Actinomycetota</taxon>
        <taxon>Actinomycetes</taxon>
        <taxon>Streptosporangiales</taxon>
        <taxon>Streptosporangiaceae</taxon>
        <taxon>Planomonospora</taxon>
    </lineage>
</organism>